<protein>
    <submittedName>
        <fullName evidence="6">Gcv operon activator</fullName>
    </submittedName>
</protein>
<comment type="similarity">
    <text evidence="1">Belongs to the LysR transcriptional regulatory family.</text>
</comment>
<dbReference type="FunFam" id="1.10.10.10:FF:000038">
    <property type="entry name" value="Glycine cleavage system transcriptional activator"/>
    <property type="match status" value="1"/>
</dbReference>
<evidence type="ECO:0000313" key="7">
    <source>
        <dbReference type="Proteomes" id="UP000052022"/>
    </source>
</evidence>
<dbReference type="Pfam" id="PF03466">
    <property type="entry name" value="LysR_substrate"/>
    <property type="match status" value="1"/>
</dbReference>
<evidence type="ECO:0000256" key="2">
    <source>
        <dbReference type="ARBA" id="ARBA00023015"/>
    </source>
</evidence>
<proteinExistence type="inferred from homology"/>
<dbReference type="SUPFAM" id="SSF46785">
    <property type="entry name" value="Winged helix' DNA-binding domain"/>
    <property type="match status" value="1"/>
</dbReference>
<dbReference type="PRINTS" id="PR00039">
    <property type="entry name" value="HTHLYSR"/>
</dbReference>
<accession>A0A0P1G8C0</accession>
<dbReference type="PANTHER" id="PTHR30537">
    <property type="entry name" value="HTH-TYPE TRANSCRIPTIONAL REGULATOR"/>
    <property type="match status" value="1"/>
</dbReference>
<dbReference type="InterPro" id="IPR000847">
    <property type="entry name" value="LysR_HTH_N"/>
</dbReference>
<dbReference type="PROSITE" id="PS50931">
    <property type="entry name" value="HTH_LYSR"/>
    <property type="match status" value="1"/>
</dbReference>
<dbReference type="AlphaFoldDB" id="A0A0P1G8C0"/>
<dbReference type="InterPro" id="IPR036388">
    <property type="entry name" value="WH-like_DNA-bd_sf"/>
</dbReference>
<dbReference type="RefSeq" id="WP_058289709.1">
    <property type="nucleotide sequence ID" value="NZ_CYSD01000021.1"/>
</dbReference>
<dbReference type="InterPro" id="IPR058163">
    <property type="entry name" value="LysR-type_TF_proteobact-type"/>
</dbReference>
<dbReference type="Gene3D" id="3.40.190.10">
    <property type="entry name" value="Periplasmic binding protein-like II"/>
    <property type="match status" value="2"/>
</dbReference>
<keyword evidence="4" id="KW-0804">Transcription</keyword>
<sequence>MSRRHYNLPPLTMLLVFEAAARHLSFKAAAQDLSVTPAAVSHQIKALETELGTPLFVRKHRGVELTEHGVGLCQVLSSSFTQISRELEKIQRAEEQDTVTVGSTTAVAALWLSPLIIDFWQLHTDVSVNQVTQDRPFQSPQGVDFFIQYGREKVDYLEHQEIYRDQLVPVAAPQSARDLEGSSLADLASQRLIHLHVRSQNWTTWPDWFSGLGYTGAINEGTTVTNYSLALQFAQKGAGVVLGWKTLISPMLKSGKLAVIGSHSLPAPHAFCLVGPPKDQLSENARKLQDWILARSLAGSD</sequence>
<dbReference type="STRING" id="928856.SAMN04488049_10718"/>
<evidence type="ECO:0000259" key="5">
    <source>
        <dbReference type="PROSITE" id="PS50931"/>
    </source>
</evidence>
<reference evidence="6 7" key="1">
    <citation type="submission" date="2015-09" db="EMBL/GenBank/DDBJ databases">
        <authorList>
            <consortium name="Swine Surveillance"/>
        </authorList>
    </citation>
    <scope>NUCLEOTIDE SEQUENCE [LARGE SCALE GENOMIC DNA]</scope>
    <source>
        <strain evidence="6 7">CECT 7557</strain>
    </source>
</reference>
<dbReference type="GO" id="GO:0006351">
    <property type="term" value="P:DNA-templated transcription"/>
    <property type="evidence" value="ECO:0007669"/>
    <property type="project" value="TreeGrafter"/>
</dbReference>
<keyword evidence="7" id="KW-1185">Reference proteome</keyword>
<evidence type="ECO:0000256" key="4">
    <source>
        <dbReference type="ARBA" id="ARBA00023163"/>
    </source>
</evidence>
<dbReference type="GO" id="GO:0043565">
    <property type="term" value="F:sequence-specific DNA binding"/>
    <property type="evidence" value="ECO:0007669"/>
    <property type="project" value="TreeGrafter"/>
</dbReference>
<name>A0A0P1G8C0_9RHOB</name>
<dbReference type="EMBL" id="CYSD01000021">
    <property type="protein sequence ID" value="CUH77882.1"/>
    <property type="molecule type" value="Genomic_DNA"/>
</dbReference>
<dbReference type="OrthoDB" id="9813056at2"/>
<keyword evidence="3" id="KW-0238">DNA-binding</keyword>
<feature type="domain" description="HTH lysR-type" evidence="5">
    <location>
        <begin position="9"/>
        <end position="66"/>
    </location>
</feature>
<dbReference type="InterPro" id="IPR005119">
    <property type="entry name" value="LysR_subst-bd"/>
</dbReference>
<evidence type="ECO:0000256" key="3">
    <source>
        <dbReference type="ARBA" id="ARBA00023125"/>
    </source>
</evidence>
<dbReference type="GO" id="GO:0003700">
    <property type="term" value="F:DNA-binding transcription factor activity"/>
    <property type="evidence" value="ECO:0007669"/>
    <property type="project" value="InterPro"/>
</dbReference>
<organism evidence="6 7">
    <name type="scientific">Tritonibacter multivorans</name>
    <dbReference type="NCBI Taxonomy" id="928856"/>
    <lineage>
        <taxon>Bacteria</taxon>
        <taxon>Pseudomonadati</taxon>
        <taxon>Pseudomonadota</taxon>
        <taxon>Alphaproteobacteria</taxon>
        <taxon>Rhodobacterales</taxon>
        <taxon>Paracoccaceae</taxon>
        <taxon>Tritonibacter</taxon>
    </lineage>
</organism>
<dbReference type="Proteomes" id="UP000052022">
    <property type="component" value="Unassembled WGS sequence"/>
</dbReference>
<gene>
    <name evidence="6" type="primary">gcvA_6</name>
    <name evidence="6" type="ORF">TRM7557_01629</name>
</gene>
<dbReference type="InterPro" id="IPR036390">
    <property type="entry name" value="WH_DNA-bd_sf"/>
</dbReference>
<dbReference type="SUPFAM" id="SSF53850">
    <property type="entry name" value="Periplasmic binding protein-like II"/>
    <property type="match status" value="1"/>
</dbReference>
<dbReference type="Gene3D" id="1.10.10.10">
    <property type="entry name" value="Winged helix-like DNA-binding domain superfamily/Winged helix DNA-binding domain"/>
    <property type="match status" value="1"/>
</dbReference>
<evidence type="ECO:0000256" key="1">
    <source>
        <dbReference type="ARBA" id="ARBA00009437"/>
    </source>
</evidence>
<dbReference type="Pfam" id="PF00126">
    <property type="entry name" value="HTH_1"/>
    <property type="match status" value="1"/>
</dbReference>
<dbReference type="PANTHER" id="PTHR30537:SF26">
    <property type="entry name" value="GLYCINE CLEAVAGE SYSTEM TRANSCRIPTIONAL ACTIVATOR"/>
    <property type="match status" value="1"/>
</dbReference>
<keyword evidence="2" id="KW-0805">Transcription regulation</keyword>
<evidence type="ECO:0000313" key="6">
    <source>
        <dbReference type="EMBL" id="CUH77882.1"/>
    </source>
</evidence>